<proteinExistence type="predicted"/>
<evidence type="ECO:0000313" key="2">
    <source>
        <dbReference type="EMBL" id="OGD53275.1"/>
    </source>
</evidence>
<dbReference type="Proteomes" id="UP000178758">
    <property type="component" value="Unassembled WGS sequence"/>
</dbReference>
<organism evidence="2 3">
    <name type="scientific">Candidatus Beckwithbacteria bacterium RBG_13_35_6</name>
    <dbReference type="NCBI Taxonomy" id="1797456"/>
    <lineage>
        <taxon>Bacteria</taxon>
        <taxon>Candidatus Beckwithiibacteriota</taxon>
    </lineage>
</organism>
<dbReference type="Pfam" id="PF00899">
    <property type="entry name" value="ThiF"/>
    <property type="match status" value="1"/>
</dbReference>
<dbReference type="PANTHER" id="PTHR43267:SF1">
    <property type="entry name" value="TRNA THREONYLCARBAMOYLADENOSINE DEHYDRATASE"/>
    <property type="match status" value="1"/>
</dbReference>
<accession>A0A1F5DDU5</accession>
<sequence length="228" mass="25551">MELSNVNRMLCADRWSVGEPKAFVLGAEILNLNPRVQVEMHVERFKPDKHANYLAEVDAVLEGIDGISVKTRLRDRLKAGELESVSMPTDTVFAPFVDVEGPFDPYFCRPDLDKKALDFLRQPISPREDPKGLIRQVALIMGEENIPPDLMAALYLFSQDLLSFWPQPALPAMLNAALLSYLHLESLAGRKPEHSRVRVSLPEIAGIKRYDSAQAKVINELFAQSLGL</sequence>
<dbReference type="AlphaFoldDB" id="A0A1F5DDU5"/>
<gene>
    <name evidence="2" type="ORF">A3J78_00960</name>
</gene>
<dbReference type="PANTHER" id="PTHR43267">
    <property type="entry name" value="TRNA THREONYLCARBAMOYLADENOSINE DEHYDRATASE"/>
    <property type="match status" value="1"/>
</dbReference>
<reference evidence="2 3" key="1">
    <citation type="journal article" date="2016" name="Nat. Commun.">
        <title>Thousands of microbial genomes shed light on interconnected biogeochemical processes in an aquifer system.</title>
        <authorList>
            <person name="Anantharaman K."/>
            <person name="Brown C.T."/>
            <person name="Hug L.A."/>
            <person name="Sharon I."/>
            <person name="Castelle C.J."/>
            <person name="Probst A.J."/>
            <person name="Thomas B.C."/>
            <person name="Singh A."/>
            <person name="Wilkins M.J."/>
            <person name="Karaoz U."/>
            <person name="Brodie E.L."/>
            <person name="Williams K.H."/>
            <person name="Hubbard S.S."/>
            <person name="Banfield J.F."/>
        </authorList>
    </citation>
    <scope>NUCLEOTIDE SEQUENCE [LARGE SCALE GENOMIC DNA]</scope>
</reference>
<dbReference type="InterPro" id="IPR035985">
    <property type="entry name" value="Ubiquitin-activating_enz"/>
</dbReference>
<dbReference type="InterPro" id="IPR000594">
    <property type="entry name" value="ThiF_NAD_FAD-bd"/>
</dbReference>
<evidence type="ECO:0000259" key="1">
    <source>
        <dbReference type="Pfam" id="PF00899"/>
    </source>
</evidence>
<feature type="domain" description="THIF-type NAD/FAD binding fold" evidence="1">
    <location>
        <begin position="2"/>
        <end position="75"/>
    </location>
</feature>
<dbReference type="SUPFAM" id="SSF69572">
    <property type="entry name" value="Activating enzymes of the ubiquitin-like proteins"/>
    <property type="match status" value="1"/>
</dbReference>
<dbReference type="GO" id="GO:0061504">
    <property type="term" value="P:cyclic threonylcarbamoyladenosine biosynthetic process"/>
    <property type="evidence" value="ECO:0007669"/>
    <property type="project" value="TreeGrafter"/>
</dbReference>
<dbReference type="EMBL" id="MEZJ01000041">
    <property type="protein sequence ID" value="OGD53275.1"/>
    <property type="molecule type" value="Genomic_DNA"/>
</dbReference>
<comment type="caution">
    <text evidence="2">The sequence shown here is derived from an EMBL/GenBank/DDBJ whole genome shotgun (WGS) entry which is preliminary data.</text>
</comment>
<dbReference type="GO" id="GO:0061503">
    <property type="term" value="F:tRNA threonylcarbamoyladenosine dehydratase"/>
    <property type="evidence" value="ECO:0007669"/>
    <property type="project" value="TreeGrafter"/>
</dbReference>
<name>A0A1F5DDU5_9BACT</name>
<dbReference type="Gene3D" id="3.40.50.720">
    <property type="entry name" value="NAD(P)-binding Rossmann-like Domain"/>
    <property type="match status" value="1"/>
</dbReference>
<protein>
    <recommendedName>
        <fullName evidence="1">THIF-type NAD/FAD binding fold domain-containing protein</fullName>
    </recommendedName>
</protein>
<dbReference type="GO" id="GO:0008641">
    <property type="term" value="F:ubiquitin-like modifier activating enzyme activity"/>
    <property type="evidence" value="ECO:0007669"/>
    <property type="project" value="InterPro"/>
</dbReference>
<evidence type="ECO:0000313" key="3">
    <source>
        <dbReference type="Proteomes" id="UP000178758"/>
    </source>
</evidence>
<dbReference type="InterPro" id="IPR045886">
    <property type="entry name" value="ThiF/MoeB/HesA"/>
</dbReference>